<evidence type="ECO:0000313" key="1">
    <source>
        <dbReference type="EMBL" id="PNR52371.1"/>
    </source>
</evidence>
<dbReference type="Proteomes" id="UP000006727">
    <property type="component" value="Chromosome 6"/>
</dbReference>
<reference evidence="1 3" key="1">
    <citation type="journal article" date="2008" name="Science">
        <title>The Physcomitrella genome reveals evolutionary insights into the conquest of land by plants.</title>
        <authorList>
            <person name="Rensing S."/>
            <person name="Lang D."/>
            <person name="Zimmer A."/>
            <person name="Terry A."/>
            <person name="Salamov A."/>
            <person name="Shapiro H."/>
            <person name="Nishiyama T."/>
            <person name="Perroud P.-F."/>
            <person name="Lindquist E."/>
            <person name="Kamisugi Y."/>
            <person name="Tanahashi T."/>
            <person name="Sakakibara K."/>
            <person name="Fujita T."/>
            <person name="Oishi K."/>
            <person name="Shin-I T."/>
            <person name="Kuroki Y."/>
            <person name="Toyoda A."/>
            <person name="Suzuki Y."/>
            <person name="Hashimoto A."/>
            <person name="Yamaguchi K."/>
            <person name="Sugano A."/>
            <person name="Kohara Y."/>
            <person name="Fujiyama A."/>
            <person name="Anterola A."/>
            <person name="Aoki S."/>
            <person name="Ashton N."/>
            <person name="Barbazuk W.B."/>
            <person name="Barker E."/>
            <person name="Bennetzen J."/>
            <person name="Bezanilla M."/>
            <person name="Blankenship R."/>
            <person name="Cho S.H."/>
            <person name="Dutcher S."/>
            <person name="Estelle M."/>
            <person name="Fawcett J.A."/>
            <person name="Gundlach H."/>
            <person name="Hanada K."/>
            <person name="Heyl A."/>
            <person name="Hicks K.A."/>
            <person name="Hugh J."/>
            <person name="Lohr M."/>
            <person name="Mayer K."/>
            <person name="Melkozernov A."/>
            <person name="Murata T."/>
            <person name="Nelson D."/>
            <person name="Pils B."/>
            <person name="Prigge M."/>
            <person name="Reiss B."/>
            <person name="Renner T."/>
            <person name="Rombauts S."/>
            <person name="Rushton P."/>
            <person name="Sanderfoot A."/>
            <person name="Schween G."/>
            <person name="Shiu S.-H."/>
            <person name="Stueber K."/>
            <person name="Theodoulou F.L."/>
            <person name="Tu H."/>
            <person name="Van de Peer Y."/>
            <person name="Verrier P.J."/>
            <person name="Waters E."/>
            <person name="Wood A."/>
            <person name="Yang L."/>
            <person name="Cove D."/>
            <person name="Cuming A."/>
            <person name="Hasebe M."/>
            <person name="Lucas S."/>
            <person name="Mishler D.B."/>
            <person name="Reski R."/>
            <person name="Grigoriev I."/>
            <person name="Quatrano R.S."/>
            <person name="Boore J.L."/>
        </authorList>
    </citation>
    <scope>NUCLEOTIDE SEQUENCE [LARGE SCALE GENOMIC DNA]</scope>
    <source>
        <strain evidence="2 3">cv. Gransden 2004</strain>
    </source>
</reference>
<dbReference type="AlphaFoldDB" id="A0A2K1KF12"/>
<name>A0A2K1KF12_PHYPA</name>
<dbReference type="PaxDb" id="3218-PP1S317_76V6.1"/>
<dbReference type="EnsemblPlants" id="Pp3c6_9781V3.1">
    <property type="protein sequence ID" value="PAC:32977197.CDS.1"/>
    <property type="gene ID" value="Pp3c6_9781"/>
</dbReference>
<accession>A0A2K1KF12</accession>
<keyword evidence="3" id="KW-1185">Reference proteome</keyword>
<reference evidence="1 3" key="2">
    <citation type="journal article" date="2018" name="Plant J.">
        <title>The Physcomitrella patens chromosome-scale assembly reveals moss genome structure and evolution.</title>
        <authorList>
            <person name="Lang D."/>
            <person name="Ullrich K.K."/>
            <person name="Murat F."/>
            <person name="Fuchs J."/>
            <person name="Jenkins J."/>
            <person name="Haas F.B."/>
            <person name="Piednoel M."/>
            <person name="Gundlach H."/>
            <person name="Van Bel M."/>
            <person name="Meyberg R."/>
            <person name="Vives C."/>
            <person name="Morata J."/>
            <person name="Symeonidi A."/>
            <person name="Hiss M."/>
            <person name="Muchero W."/>
            <person name="Kamisugi Y."/>
            <person name="Saleh O."/>
            <person name="Blanc G."/>
            <person name="Decker E.L."/>
            <person name="van Gessel N."/>
            <person name="Grimwood J."/>
            <person name="Hayes R.D."/>
            <person name="Graham S.W."/>
            <person name="Gunter L.E."/>
            <person name="McDaniel S.F."/>
            <person name="Hoernstein S.N.W."/>
            <person name="Larsson A."/>
            <person name="Li F.W."/>
            <person name="Perroud P.F."/>
            <person name="Phillips J."/>
            <person name="Ranjan P."/>
            <person name="Rokshar D.S."/>
            <person name="Rothfels C.J."/>
            <person name="Schneider L."/>
            <person name="Shu S."/>
            <person name="Stevenson D.W."/>
            <person name="Thummler F."/>
            <person name="Tillich M."/>
            <person name="Villarreal Aguilar J.C."/>
            <person name="Widiez T."/>
            <person name="Wong G.K."/>
            <person name="Wymore A."/>
            <person name="Zhang Y."/>
            <person name="Zimmer A.D."/>
            <person name="Quatrano R.S."/>
            <person name="Mayer K.F.X."/>
            <person name="Goodstein D."/>
            <person name="Casacuberta J.M."/>
            <person name="Vandepoele K."/>
            <person name="Reski R."/>
            <person name="Cuming A.C."/>
            <person name="Tuskan G.A."/>
            <person name="Maumus F."/>
            <person name="Salse J."/>
            <person name="Schmutz J."/>
            <person name="Rensing S.A."/>
        </authorList>
    </citation>
    <scope>NUCLEOTIDE SEQUENCE [LARGE SCALE GENOMIC DNA]</scope>
    <source>
        <strain evidence="2 3">cv. Gransden 2004</strain>
    </source>
</reference>
<evidence type="ECO:0000313" key="3">
    <source>
        <dbReference type="Proteomes" id="UP000006727"/>
    </source>
</evidence>
<dbReference type="InParanoid" id="A0A2K1KF12"/>
<gene>
    <name evidence="1" type="ORF">PHYPA_008745</name>
</gene>
<dbReference type="Gramene" id="Pp3c6_9781V3.1">
    <property type="protein sequence ID" value="PAC:32977197.CDS.1"/>
    <property type="gene ID" value="Pp3c6_9781"/>
</dbReference>
<protein>
    <submittedName>
        <fullName evidence="1 2">Uncharacterized protein</fullName>
    </submittedName>
</protein>
<organism evidence="1">
    <name type="scientific">Physcomitrium patens</name>
    <name type="common">Spreading-leaved earth moss</name>
    <name type="synonym">Physcomitrella patens</name>
    <dbReference type="NCBI Taxonomy" id="3218"/>
    <lineage>
        <taxon>Eukaryota</taxon>
        <taxon>Viridiplantae</taxon>
        <taxon>Streptophyta</taxon>
        <taxon>Embryophyta</taxon>
        <taxon>Bryophyta</taxon>
        <taxon>Bryophytina</taxon>
        <taxon>Bryopsida</taxon>
        <taxon>Funariidae</taxon>
        <taxon>Funariales</taxon>
        <taxon>Funariaceae</taxon>
        <taxon>Physcomitrium</taxon>
    </lineage>
</organism>
<proteinExistence type="predicted"/>
<dbReference type="EMBL" id="ABEU02000006">
    <property type="protein sequence ID" value="PNR52371.1"/>
    <property type="molecule type" value="Genomic_DNA"/>
</dbReference>
<reference evidence="2" key="3">
    <citation type="submission" date="2020-12" db="UniProtKB">
        <authorList>
            <consortium name="EnsemblPlants"/>
        </authorList>
    </citation>
    <scope>IDENTIFICATION</scope>
</reference>
<evidence type="ECO:0000313" key="2">
    <source>
        <dbReference type="EnsemblPlants" id="PAC:32977197.CDS.1"/>
    </source>
</evidence>
<sequence length="193" mass="21588">MQIGIAKTPGHGPNGITLSPRLIDVARALSACTALNHVHTRLTRNFVGSVAAWQALPRIFLLSPELDATLLFFILCFYTGPFSSVVCRSSALATLPEFFYASLVLGMWSSVRYRMVRDDLGDGIRVLLTDSCSQMYGAQGFIALELGRQFNFTEMSTNDCLGVRCMRQKDRVGLCECRTCNRCPISFNLRFWR</sequence>